<organism evidence="1 2">
    <name type="scientific">Strongyloides venezuelensis</name>
    <name type="common">Threadworm</name>
    <dbReference type="NCBI Taxonomy" id="75913"/>
    <lineage>
        <taxon>Eukaryota</taxon>
        <taxon>Metazoa</taxon>
        <taxon>Ecdysozoa</taxon>
        <taxon>Nematoda</taxon>
        <taxon>Chromadorea</taxon>
        <taxon>Rhabditida</taxon>
        <taxon>Tylenchina</taxon>
        <taxon>Panagrolaimomorpha</taxon>
        <taxon>Strongyloidoidea</taxon>
        <taxon>Strongyloididae</taxon>
        <taxon>Strongyloides</taxon>
    </lineage>
</organism>
<protein>
    <submittedName>
        <fullName evidence="2">Uncharacterized protein</fullName>
    </submittedName>
</protein>
<dbReference type="AlphaFoldDB" id="A0A0K0FI83"/>
<keyword evidence="1" id="KW-1185">Reference proteome</keyword>
<sequence>MEAQKAYIKSIFKKLSDYIRSKTPKELFGVIIEEIPEGDKDDNKEVGEKKVEFSNKREENIDFDMINFENIFNRNILGHGMSQCHIIKCPYFEGKAEDFSKKTQCVKVYATECLSIFQKIKIYNDKTQPLCVNFEPRL</sequence>
<dbReference type="WBParaSite" id="SVE_0860200.1">
    <property type="protein sequence ID" value="SVE_0860200.1"/>
    <property type="gene ID" value="SVE_0860200"/>
</dbReference>
<proteinExistence type="predicted"/>
<reference evidence="2" key="2">
    <citation type="submission" date="2015-08" db="UniProtKB">
        <authorList>
            <consortium name="WormBaseParasite"/>
        </authorList>
    </citation>
    <scope>IDENTIFICATION</scope>
</reference>
<accession>A0A0K0FI83</accession>
<reference evidence="1" key="1">
    <citation type="submission" date="2014-07" db="EMBL/GenBank/DDBJ databases">
        <authorList>
            <person name="Martin A.A"/>
            <person name="De Silva N."/>
        </authorList>
    </citation>
    <scope>NUCLEOTIDE SEQUENCE</scope>
</reference>
<name>A0A0K0FI83_STRVS</name>
<evidence type="ECO:0000313" key="2">
    <source>
        <dbReference type="WBParaSite" id="SVE_0860200.1"/>
    </source>
</evidence>
<dbReference type="Proteomes" id="UP000035680">
    <property type="component" value="Unassembled WGS sequence"/>
</dbReference>
<evidence type="ECO:0000313" key="1">
    <source>
        <dbReference type="Proteomes" id="UP000035680"/>
    </source>
</evidence>